<comment type="caution">
    <text evidence="1">The sequence shown here is derived from an EMBL/GenBank/DDBJ whole genome shotgun (WGS) entry which is preliminary data.</text>
</comment>
<organism evidence="1 2">
    <name type="scientific">Thalassorhabdus alkalitolerans</name>
    <dbReference type="NCBI Taxonomy" id="2282697"/>
    <lineage>
        <taxon>Bacteria</taxon>
        <taxon>Bacillati</taxon>
        <taxon>Bacillota</taxon>
        <taxon>Bacilli</taxon>
        <taxon>Bacillales</taxon>
        <taxon>Bacillaceae</taxon>
        <taxon>Thalassorhabdus</taxon>
    </lineage>
</organism>
<proteinExistence type="predicted"/>
<accession>A0ABW0YKP6</accession>
<keyword evidence="2" id="KW-1185">Reference proteome</keyword>
<reference evidence="2" key="1">
    <citation type="journal article" date="2019" name="Int. J. Syst. Evol. Microbiol.">
        <title>The Global Catalogue of Microorganisms (GCM) 10K type strain sequencing project: providing services to taxonomists for standard genome sequencing and annotation.</title>
        <authorList>
            <consortium name="The Broad Institute Genomics Platform"/>
            <consortium name="The Broad Institute Genome Sequencing Center for Infectious Disease"/>
            <person name="Wu L."/>
            <person name="Ma J."/>
        </authorList>
    </citation>
    <scope>NUCLEOTIDE SEQUENCE [LARGE SCALE GENOMIC DNA]</scope>
    <source>
        <strain evidence="2">CECT 7184</strain>
    </source>
</reference>
<evidence type="ECO:0000313" key="2">
    <source>
        <dbReference type="Proteomes" id="UP001596142"/>
    </source>
</evidence>
<protein>
    <submittedName>
        <fullName evidence="1">Uncharacterized protein</fullName>
    </submittedName>
</protein>
<name>A0ABW0YKP6_9BACI</name>
<gene>
    <name evidence="1" type="ORF">ACFPU1_09460</name>
</gene>
<dbReference type="Proteomes" id="UP001596142">
    <property type="component" value="Unassembled WGS sequence"/>
</dbReference>
<evidence type="ECO:0000313" key="1">
    <source>
        <dbReference type="EMBL" id="MFC5713010.1"/>
    </source>
</evidence>
<dbReference type="EMBL" id="JBHSOZ010000003">
    <property type="protein sequence ID" value="MFC5713010.1"/>
    <property type="molecule type" value="Genomic_DNA"/>
</dbReference>
<sequence>MAESAGATPALSHLTGNARERLGWIVHLSLWVQSRERQTKILQR</sequence>
<dbReference type="RefSeq" id="WP_269758112.1">
    <property type="nucleotide sequence ID" value="NZ_JBHSOZ010000003.1"/>
</dbReference>